<gene>
    <name evidence="4" type="ORF">Cfor_00386</name>
</gene>
<name>A0A6L2Q0D1_COPFO</name>
<comment type="caution">
    <text evidence="4">The sequence shown here is derived from an EMBL/GenBank/DDBJ whole genome shotgun (WGS) entry which is preliminary data.</text>
</comment>
<feature type="binding site" evidence="2">
    <location>
        <position position="221"/>
    </location>
    <ligand>
        <name>FAD</name>
        <dbReference type="ChEBI" id="CHEBI:57692"/>
    </ligand>
</feature>
<keyword evidence="2" id="KW-0285">Flavoprotein</keyword>
<dbReference type="PANTHER" id="PTHR11552:SF217">
    <property type="entry name" value="GLUCOSE DEHYDROGENASE [FAD, QUINONE]"/>
    <property type="match status" value="1"/>
</dbReference>
<feature type="domain" description="Glucose-methanol-choline oxidoreductase N-terminal" evidence="3">
    <location>
        <begin position="261"/>
        <end position="275"/>
    </location>
</feature>
<dbReference type="Gene3D" id="3.30.560.10">
    <property type="entry name" value="Glucose Oxidase, domain 3"/>
    <property type="match status" value="1"/>
</dbReference>
<dbReference type="EMBL" id="BLKM01000612">
    <property type="protein sequence ID" value="GFG36175.1"/>
    <property type="molecule type" value="Genomic_DNA"/>
</dbReference>
<evidence type="ECO:0000259" key="3">
    <source>
        <dbReference type="PROSITE" id="PS00624"/>
    </source>
</evidence>
<dbReference type="InterPro" id="IPR007867">
    <property type="entry name" value="GMC_OxRtase_C"/>
</dbReference>
<feature type="binding site" evidence="2">
    <location>
        <position position="87"/>
    </location>
    <ligand>
        <name>FAD</name>
        <dbReference type="ChEBI" id="CHEBI:57692"/>
    </ligand>
</feature>
<evidence type="ECO:0000313" key="4">
    <source>
        <dbReference type="EMBL" id="GFG36175.1"/>
    </source>
</evidence>
<accession>A0A6L2Q0D1</accession>
<evidence type="ECO:0000313" key="5">
    <source>
        <dbReference type="Proteomes" id="UP000502823"/>
    </source>
</evidence>
<dbReference type="InterPro" id="IPR000172">
    <property type="entry name" value="GMC_OxRdtase_N"/>
</dbReference>
<evidence type="ECO:0000256" key="2">
    <source>
        <dbReference type="PIRSR" id="PIRSR000137-2"/>
    </source>
</evidence>
<keyword evidence="2" id="KW-0274">FAD</keyword>
<protein>
    <recommendedName>
        <fullName evidence="3">Glucose-methanol-choline oxidoreductase N-terminal domain-containing protein</fullName>
    </recommendedName>
</protein>
<dbReference type="PROSITE" id="PS00624">
    <property type="entry name" value="GMC_OXRED_2"/>
    <property type="match status" value="1"/>
</dbReference>
<keyword evidence="5" id="KW-1185">Reference proteome</keyword>
<feature type="binding site" evidence="2">
    <location>
        <position position="83"/>
    </location>
    <ligand>
        <name>FAD</name>
        <dbReference type="ChEBI" id="CHEBI:57692"/>
    </ligand>
</feature>
<reference evidence="5" key="1">
    <citation type="submission" date="2020-01" db="EMBL/GenBank/DDBJ databases">
        <title>Draft genome sequence of the Termite Coptotermes fromosanus.</title>
        <authorList>
            <person name="Itakura S."/>
            <person name="Yosikawa Y."/>
            <person name="Umezawa K."/>
        </authorList>
    </citation>
    <scope>NUCLEOTIDE SEQUENCE [LARGE SCALE GENOMIC DNA]</scope>
</reference>
<dbReference type="GO" id="GO:0016614">
    <property type="term" value="F:oxidoreductase activity, acting on CH-OH group of donors"/>
    <property type="evidence" value="ECO:0007669"/>
    <property type="project" value="InterPro"/>
</dbReference>
<dbReference type="SUPFAM" id="SSF51905">
    <property type="entry name" value="FAD/NAD(P)-binding domain"/>
    <property type="match status" value="1"/>
</dbReference>
<dbReference type="GO" id="GO:0050660">
    <property type="term" value="F:flavin adenine dinucleotide binding"/>
    <property type="evidence" value="ECO:0007669"/>
    <property type="project" value="InterPro"/>
</dbReference>
<dbReference type="AlphaFoldDB" id="A0A6L2Q0D1"/>
<sequence>MKVLEIQRGVSYFIDEGSTEMKLSEVEEWKVLLLEAGGEEPDLSDVPAFASVLKGSNIDRQYVPQNENVSCGERPCVMPRGIVLGGTSTINAMLYIRGSPEDYDHWAELGNEGWSFKDVLPYFKKSENNLDDSIAADKEHHAVGGYQSVARFPYQGHHVITLLEGFKDLGLKEIDYNAGGGPGVMLVQATHEKGERRSTNRAFLSPVRQRKNLKVITGGIVTKILINPENKTAYGVEYVSKTDGSTRYKALVSKEVIVSAGAINSPQLLMLSGVGPKDTLEKLGIKVIQDLKVGRNLQDHTGSSGVRYLLNDTCLIEKGQMEDDLGCYVVQKSGPFSAVGTLQVVAFDSSSHADYPDIQFHALPIVEPGLAAEDESDDAFDSYAYYNKIILHSTVLRPTSRGYVTINSTDPLQPPLIYSNVIYSERDVDIGVEGCKLAARLADTKAFKEAGITLDRSPLAGCNEFEHGTDEYWKCTVRLWLLSLYHPAGTCKMGPPSDAEAVVNSELKVYGVKGLRVADASIMPYVVSGNTNAPVIMIGEKCSDLIKEEWKRLEC</sequence>
<dbReference type="Proteomes" id="UP000502823">
    <property type="component" value="Unassembled WGS sequence"/>
</dbReference>
<dbReference type="Pfam" id="PF00732">
    <property type="entry name" value="GMC_oxred_N"/>
    <property type="match status" value="1"/>
</dbReference>
<dbReference type="PIRSF" id="PIRSF000137">
    <property type="entry name" value="Alcohol_oxidase"/>
    <property type="match status" value="1"/>
</dbReference>
<organism evidence="4 5">
    <name type="scientific">Coptotermes formosanus</name>
    <name type="common">Formosan subterranean termite</name>
    <dbReference type="NCBI Taxonomy" id="36987"/>
    <lineage>
        <taxon>Eukaryota</taxon>
        <taxon>Metazoa</taxon>
        <taxon>Ecdysozoa</taxon>
        <taxon>Arthropoda</taxon>
        <taxon>Hexapoda</taxon>
        <taxon>Insecta</taxon>
        <taxon>Pterygota</taxon>
        <taxon>Neoptera</taxon>
        <taxon>Polyneoptera</taxon>
        <taxon>Dictyoptera</taxon>
        <taxon>Blattodea</taxon>
        <taxon>Blattoidea</taxon>
        <taxon>Termitoidae</taxon>
        <taxon>Rhinotermitidae</taxon>
        <taxon>Coptotermes</taxon>
    </lineage>
</organism>
<dbReference type="InterPro" id="IPR036188">
    <property type="entry name" value="FAD/NAD-bd_sf"/>
</dbReference>
<dbReference type="OrthoDB" id="269227at2759"/>
<dbReference type="InterPro" id="IPR012132">
    <property type="entry name" value="GMC_OxRdtase"/>
</dbReference>
<evidence type="ECO:0000256" key="1">
    <source>
        <dbReference type="ARBA" id="ARBA00010790"/>
    </source>
</evidence>
<dbReference type="Gene3D" id="3.50.50.60">
    <property type="entry name" value="FAD/NAD(P)-binding domain"/>
    <property type="match status" value="1"/>
</dbReference>
<comment type="cofactor">
    <cofactor evidence="2">
        <name>FAD</name>
        <dbReference type="ChEBI" id="CHEBI:57692"/>
    </cofactor>
</comment>
<dbReference type="PANTHER" id="PTHR11552">
    <property type="entry name" value="GLUCOSE-METHANOL-CHOLINE GMC OXIDOREDUCTASE"/>
    <property type="match status" value="1"/>
</dbReference>
<comment type="similarity">
    <text evidence="1">Belongs to the GMC oxidoreductase family.</text>
</comment>
<proteinExistence type="inferred from homology"/>
<dbReference type="SUPFAM" id="SSF54373">
    <property type="entry name" value="FAD-linked reductases, C-terminal domain"/>
    <property type="match status" value="1"/>
</dbReference>
<dbReference type="InParanoid" id="A0A6L2Q0D1"/>
<dbReference type="Pfam" id="PF05199">
    <property type="entry name" value="GMC_oxred_C"/>
    <property type="match status" value="1"/>
</dbReference>